<dbReference type="RefSeq" id="WP_014557214.1">
    <property type="nucleotide sequence ID" value="NC_017461.1"/>
</dbReference>
<evidence type="ECO:0000313" key="4">
    <source>
        <dbReference type="Proteomes" id="UP000007391"/>
    </source>
</evidence>
<keyword evidence="4" id="KW-1185">Reference proteome</keyword>
<evidence type="ECO:0000256" key="1">
    <source>
        <dbReference type="SAM" id="MobiDB-lite"/>
    </source>
</evidence>
<gene>
    <name evidence="3" type="ordered locus">FFONT_0071</name>
</gene>
<dbReference type="Proteomes" id="UP000007391">
    <property type="component" value="Chromosome"/>
</dbReference>
<evidence type="ECO:0000259" key="2">
    <source>
        <dbReference type="Pfam" id="PF22662"/>
    </source>
</evidence>
<dbReference type="InterPro" id="IPR054588">
    <property type="entry name" value="Csa3_N"/>
</dbReference>
<dbReference type="eggNOG" id="arCOG01446">
    <property type="taxonomic scope" value="Archaea"/>
</dbReference>
<reference evidence="3 4" key="2">
    <citation type="journal article" date="2014" name="Extremophiles">
        <title>Analysis of the complete genome of Fervidococcus fontis confirms the distinct phylogenetic position of the order Fervidicoccales and suggests its environmental function.</title>
        <authorList>
            <person name="Lebedinsky A.V."/>
            <person name="Mardanov A.V."/>
            <person name="Kublanov I.V."/>
            <person name="Gumerov V.M."/>
            <person name="Beletsky A.V."/>
            <person name="Perevalova A.A."/>
            <person name="Bidzhieva S.Kh."/>
            <person name="Bonch-Osmolovskaya E.A."/>
            <person name="Skryabin K.G."/>
            <person name="Ravin N.V."/>
        </authorList>
    </citation>
    <scope>NUCLEOTIDE SEQUENCE [LARGE SCALE GENOMIC DNA]</scope>
    <source>
        <strain evidence="4">DSM 19380 / VKM B-2539 / Kam940</strain>
    </source>
</reference>
<dbReference type="KEGG" id="ffo:FFONT_0071"/>
<proteinExistence type="predicted"/>
<reference evidence="4" key="1">
    <citation type="submission" date="2012-03" db="EMBL/GenBank/DDBJ databases">
        <title>Fervidicoccus fontis complete genome analysis confirms its distinct phylogenetic position and predicts its environmental function.</title>
        <authorList>
            <person name="Lebedinsky A.V."/>
            <person name="Mardanov A.V."/>
            <person name="Gumerov V.M."/>
            <person name="Beletsky A.V."/>
            <person name="Kublanov I.V."/>
            <person name="Perevalova A.A."/>
            <person name="Bonch-Osmolovskaya E.A."/>
            <person name="Ravin N.V."/>
            <person name="Skryabin K.G."/>
        </authorList>
    </citation>
    <scope>NUCLEOTIDE SEQUENCE [LARGE SCALE GENOMIC DNA]</scope>
    <source>
        <strain evidence="4">DSM 19380 / VKM B-2539 / Kam940</strain>
    </source>
</reference>
<dbReference type="AlphaFoldDB" id="H9ZZA8"/>
<dbReference type="STRING" id="1163730.FFONT_0071"/>
<dbReference type="InParanoid" id="H9ZZA8"/>
<accession>H9ZZA8</accession>
<dbReference type="EMBL" id="CP003423">
    <property type="protein sequence ID" value="AFH42065.1"/>
    <property type="molecule type" value="Genomic_DNA"/>
</dbReference>
<name>H9ZZA8_FERFK</name>
<dbReference type="GeneID" id="300356677"/>
<protein>
    <recommendedName>
        <fullName evidence="2">Csa3 N-terminal domain-containing protein</fullName>
    </recommendedName>
</protein>
<dbReference type="Pfam" id="PF22662">
    <property type="entry name" value="Csa3_N"/>
    <property type="match status" value="1"/>
</dbReference>
<feature type="compositionally biased region" description="Basic and acidic residues" evidence="1">
    <location>
        <begin position="149"/>
        <end position="158"/>
    </location>
</feature>
<organism evidence="3 4">
    <name type="scientific">Fervidicoccus fontis (strain DSM 19380 / JCM 18336 / VKM B-2539 / Kam940)</name>
    <dbReference type="NCBI Taxonomy" id="1163730"/>
    <lineage>
        <taxon>Archaea</taxon>
        <taxon>Thermoproteota</taxon>
        <taxon>Thermoprotei</taxon>
        <taxon>Fervidicoccales</taxon>
        <taxon>Fervidicoccaceae</taxon>
        <taxon>Fervidicoccus</taxon>
    </lineage>
</organism>
<feature type="region of interest" description="Disordered" evidence="1">
    <location>
        <begin position="134"/>
        <end position="177"/>
    </location>
</feature>
<dbReference type="Gene3D" id="3.40.50.11700">
    <property type="match status" value="1"/>
</dbReference>
<feature type="domain" description="Csa3 N-terminal" evidence="2">
    <location>
        <begin position="12"/>
        <end position="131"/>
    </location>
</feature>
<sequence length="177" mass="19400">MRGIKVVQLEVCLIVTLGFHSDIGLRRIADRGVKTADRILVISGPSIPASEKAVKEFKLYASKAGVKEENMQTLRIDPAEPWKGIPAIAQKIREVCGDRRIVVEAGGGLRGITVMLMLALFSMKRSFSVETSIEGDRFGPGDTGGFHPIPHEQTRHEGLPASPSRVELGKHERKGHR</sequence>
<evidence type="ECO:0000313" key="3">
    <source>
        <dbReference type="EMBL" id="AFH42065.1"/>
    </source>
</evidence>
<dbReference type="HOGENOM" id="CLU_1514553_0_0_2"/>